<dbReference type="InterPro" id="IPR037523">
    <property type="entry name" value="VOC_core"/>
</dbReference>
<organism evidence="3 4">
    <name type="scientific">Pseudomonas cavernicola</name>
    <dbReference type="NCBI Taxonomy" id="2320866"/>
    <lineage>
        <taxon>Bacteria</taxon>
        <taxon>Pseudomonadati</taxon>
        <taxon>Pseudomonadota</taxon>
        <taxon>Gammaproteobacteria</taxon>
        <taxon>Pseudomonadales</taxon>
        <taxon>Pseudomonadaceae</taxon>
        <taxon>Pseudomonas</taxon>
    </lineage>
</organism>
<dbReference type="InterPro" id="IPR004360">
    <property type="entry name" value="Glyas_Fos-R_dOase_dom"/>
</dbReference>
<keyword evidence="1" id="KW-0479">Metal-binding</keyword>
<evidence type="ECO:0000259" key="2">
    <source>
        <dbReference type="PROSITE" id="PS51819"/>
    </source>
</evidence>
<proteinExistence type="predicted"/>
<protein>
    <submittedName>
        <fullName evidence="3">VOC family protein</fullName>
    </submittedName>
</protein>
<dbReference type="GO" id="GO:0046872">
    <property type="term" value="F:metal ion binding"/>
    <property type="evidence" value="ECO:0007669"/>
    <property type="project" value="UniProtKB-KW"/>
</dbReference>
<dbReference type="GO" id="GO:0004462">
    <property type="term" value="F:lactoylglutathione lyase activity"/>
    <property type="evidence" value="ECO:0007669"/>
    <property type="project" value="InterPro"/>
</dbReference>
<dbReference type="RefSeq" id="WP_119956653.1">
    <property type="nucleotide sequence ID" value="NZ_QYUR01000008.1"/>
</dbReference>
<dbReference type="Gene3D" id="3.10.180.10">
    <property type="entry name" value="2,3-Dihydroxybiphenyl 1,2-Dioxygenase, domain 1"/>
    <property type="match status" value="1"/>
</dbReference>
<feature type="domain" description="VOC" evidence="2">
    <location>
        <begin position="6"/>
        <end position="123"/>
    </location>
</feature>
<dbReference type="PANTHER" id="PTHR36113">
    <property type="entry name" value="LYASE, PUTATIVE-RELATED-RELATED"/>
    <property type="match status" value="1"/>
</dbReference>
<dbReference type="EMBL" id="QYUR01000008">
    <property type="protein sequence ID" value="RJG08854.1"/>
    <property type="molecule type" value="Genomic_DNA"/>
</dbReference>
<dbReference type="AlphaFoldDB" id="A0A418X8Q2"/>
<dbReference type="SUPFAM" id="SSF54593">
    <property type="entry name" value="Glyoxalase/Bleomycin resistance protein/Dihydroxybiphenyl dioxygenase"/>
    <property type="match status" value="1"/>
</dbReference>
<dbReference type="InterPro" id="IPR051332">
    <property type="entry name" value="Fosfomycin_Res_Enzymes"/>
</dbReference>
<dbReference type="CDD" id="cd06587">
    <property type="entry name" value="VOC"/>
    <property type="match status" value="1"/>
</dbReference>
<dbReference type="OrthoDB" id="9800438at2"/>
<evidence type="ECO:0000313" key="4">
    <source>
        <dbReference type="Proteomes" id="UP000284021"/>
    </source>
</evidence>
<sequence>MIKSRGLNHINLNVSDIQRSLRFYQAAFGLEVRFWDGRRMVFLGSPGGNDTITLCEVDTDQPIGAGGVSHFGFALAGQDQFEESVRQVERAGGRLLSRGDHAPGLPYAYFTDPDGYVIELGSS</sequence>
<dbReference type="PANTHER" id="PTHR36113:SF1">
    <property type="entry name" value="GLYOXALASE_BLEOMYCIN RESISTANCE PROTEIN_DIOXYGENASE"/>
    <property type="match status" value="1"/>
</dbReference>
<dbReference type="InterPro" id="IPR018146">
    <property type="entry name" value="Glyoxalase_1_CS"/>
</dbReference>
<dbReference type="PROSITE" id="PS00934">
    <property type="entry name" value="GLYOXALASE_I_1"/>
    <property type="match status" value="1"/>
</dbReference>
<gene>
    <name evidence="3" type="ORF">D3879_23655</name>
</gene>
<evidence type="ECO:0000256" key="1">
    <source>
        <dbReference type="ARBA" id="ARBA00022723"/>
    </source>
</evidence>
<reference evidence="3 4" key="1">
    <citation type="submission" date="2018-09" db="EMBL/GenBank/DDBJ databases">
        <authorList>
            <person name="Zhu H."/>
        </authorList>
    </citation>
    <scope>NUCLEOTIDE SEQUENCE [LARGE SCALE GENOMIC DNA]</scope>
    <source>
        <strain evidence="3 4">K1S02-6</strain>
    </source>
</reference>
<name>A0A418X8Q2_9PSED</name>
<comment type="caution">
    <text evidence="3">The sequence shown here is derived from an EMBL/GenBank/DDBJ whole genome shotgun (WGS) entry which is preliminary data.</text>
</comment>
<evidence type="ECO:0000313" key="3">
    <source>
        <dbReference type="EMBL" id="RJG08854.1"/>
    </source>
</evidence>
<keyword evidence="4" id="KW-1185">Reference proteome</keyword>
<dbReference type="InterPro" id="IPR029068">
    <property type="entry name" value="Glyas_Bleomycin-R_OHBP_Dase"/>
</dbReference>
<dbReference type="Pfam" id="PF00903">
    <property type="entry name" value="Glyoxalase"/>
    <property type="match status" value="1"/>
</dbReference>
<dbReference type="PROSITE" id="PS51819">
    <property type="entry name" value="VOC"/>
    <property type="match status" value="1"/>
</dbReference>
<accession>A0A418X8Q2</accession>
<dbReference type="Proteomes" id="UP000284021">
    <property type="component" value="Unassembled WGS sequence"/>
</dbReference>